<evidence type="ECO:0000256" key="2">
    <source>
        <dbReference type="ARBA" id="ARBA00008537"/>
    </source>
</evidence>
<dbReference type="RefSeq" id="WP_086786176.1">
    <property type="nucleotide sequence ID" value="NZ_JAGIOO010000001.1"/>
</dbReference>
<evidence type="ECO:0000256" key="8">
    <source>
        <dbReference type="SAM" id="Phobius"/>
    </source>
</evidence>
<dbReference type="InterPro" id="IPR020846">
    <property type="entry name" value="MFS_dom"/>
</dbReference>
<dbReference type="Proteomes" id="UP001519363">
    <property type="component" value="Unassembled WGS sequence"/>
</dbReference>
<sequence length="517" mass="52479">MADPAASRRWLGLIALCLGTAMVVVDTTIVNVIVPSLISDLKITSVQVQWVQESYPIVLAALLLTAGRLADLYGARAVFLAGTLAFTATSVLAAAAPSGWVLVLARVLQGVSAALMMPTSLSLVNTSFSGAERGKAFAVWGSTTGIAAAVGPLLGGALAEISWRWAFAINIVIGAVIVAGVRAFLDVSPRTAGRVDLTDALLSVLGFGLLAFALIEGRHLGWLSVPVLLALAVAAVSLLLFVRRQRALITSGRDEPLMDLRLFAISSFRNGIIAMVIIGLGEFGIVAVLPLWMQFALGYSPLDAGLALVPLAVGTFIASLVSLGLAVRIAPLVLVRVGLLLEIAGLVALGLVAAPDSQGWSIASALFVFGVGTGFATAQIANVILAEVPPASTGRGAAINGTAGQVGSALGIAVLTTTFYSALSLTVQDRLSTAGVPEQEAGRIAGEITAGAGSSIVSLQADLADAARAAMSDSVSIVGYLAAGLLLVGLIATVLIPRIPPTGVPGTVSAGDERGTA</sequence>
<evidence type="ECO:0000256" key="3">
    <source>
        <dbReference type="ARBA" id="ARBA00022448"/>
    </source>
</evidence>
<evidence type="ECO:0000256" key="5">
    <source>
        <dbReference type="ARBA" id="ARBA00022692"/>
    </source>
</evidence>
<feature type="transmembrane region" description="Helical" evidence="8">
    <location>
        <begin position="221"/>
        <end position="242"/>
    </location>
</feature>
<dbReference type="PANTHER" id="PTHR42718">
    <property type="entry name" value="MAJOR FACILITATOR SUPERFAMILY MULTIDRUG TRANSPORTER MFSC"/>
    <property type="match status" value="1"/>
</dbReference>
<comment type="caution">
    <text evidence="10">The sequence shown here is derived from an EMBL/GenBank/DDBJ whole genome shotgun (WGS) entry which is preliminary data.</text>
</comment>
<keyword evidence="11" id="KW-1185">Reference proteome</keyword>
<reference evidence="10 11" key="1">
    <citation type="submission" date="2021-03" db="EMBL/GenBank/DDBJ databases">
        <title>Sequencing the genomes of 1000 actinobacteria strains.</title>
        <authorList>
            <person name="Klenk H.-P."/>
        </authorList>
    </citation>
    <scope>NUCLEOTIDE SEQUENCE [LARGE SCALE GENOMIC DNA]</scope>
    <source>
        <strain evidence="10 11">DSM 44580</strain>
    </source>
</reference>
<feature type="transmembrane region" description="Helical" evidence="8">
    <location>
        <begin position="103"/>
        <end position="124"/>
    </location>
</feature>
<dbReference type="Pfam" id="PF07690">
    <property type="entry name" value="MFS_1"/>
    <property type="match status" value="1"/>
</dbReference>
<dbReference type="NCBIfam" id="TIGR00711">
    <property type="entry name" value="efflux_EmrB"/>
    <property type="match status" value="1"/>
</dbReference>
<feature type="transmembrane region" description="Helical" evidence="8">
    <location>
        <begin position="333"/>
        <end position="354"/>
    </location>
</feature>
<evidence type="ECO:0000256" key="6">
    <source>
        <dbReference type="ARBA" id="ARBA00022989"/>
    </source>
</evidence>
<dbReference type="InterPro" id="IPR004638">
    <property type="entry name" value="EmrB-like"/>
</dbReference>
<dbReference type="PRINTS" id="PR01036">
    <property type="entry name" value="TCRTETB"/>
</dbReference>
<evidence type="ECO:0000256" key="4">
    <source>
        <dbReference type="ARBA" id="ARBA00022475"/>
    </source>
</evidence>
<keyword evidence="4" id="KW-1003">Cell membrane</keyword>
<feature type="transmembrane region" description="Helical" evidence="8">
    <location>
        <begin position="77"/>
        <end position="97"/>
    </location>
</feature>
<evidence type="ECO:0000256" key="1">
    <source>
        <dbReference type="ARBA" id="ARBA00004651"/>
    </source>
</evidence>
<dbReference type="Gene3D" id="1.20.1720.10">
    <property type="entry name" value="Multidrug resistance protein D"/>
    <property type="match status" value="2"/>
</dbReference>
<comment type="subcellular location">
    <subcellularLocation>
        <location evidence="1">Cell membrane</location>
        <topology evidence="1">Multi-pass membrane protein</topology>
    </subcellularLocation>
</comment>
<dbReference type="InterPro" id="IPR036259">
    <property type="entry name" value="MFS_trans_sf"/>
</dbReference>
<gene>
    <name evidence="10" type="ORF">JOF53_008583</name>
</gene>
<keyword evidence="5 8" id="KW-0812">Transmembrane</keyword>
<evidence type="ECO:0000259" key="9">
    <source>
        <dbReference type="PROSITE" id="PS50850"/>
    </source>
</evidence>
<keyword evidence="7 8" id="KW-0472">Membrane</keyword>
<feature type="transmembrane region" description="Helical" evidence="8">
    <location>
        <begin position="477"/>
        <end position="496"/>
    </location>
</feature>
<feature type="transmembrane region" description="Helical" evidence="8">
    <location>
        <begin position="12"/>
        <end position="34"/>
    </location>
</feature>
<protein>
    <submittedName>
        <fullName evidence="10">EmrB/QacA subfamily drug resistance transporter</fullName>
    </submittedName>
</protein>
<feature type="transmembrane region" description="Helical" evidence="8">
    <location>
        <begin position="54"/>
        <end position="70"/>
    </location>
</feature>
<evidence type="ECO:0000313" key="11">
    <source>
        <dbReference type="Proteomes" id="UP001519363"/>
    </source>
</evidence>
<keyword evidence="6 8" id="KW-1133">Transmembrane helix</keyword>
<feature type="transmembrane region" description="Helical" evidence="8">
    <location>
        <begin position="271"/>
        <end position="292"/>
    </location>
</feature>
<feature type="transmembrane region" description="Helical" evidence="8">
    <location>
        <begin position="197"/>
        <end position="215"/>
    </location>
</feature>
<proteinExistence type="inferred from homology"/>
<evidence type="ECO:0000313" key="10">
    <source>
        <dbReference type="EMBL" id="MBP2479711.1"/>
    </source>
</evidence>
<dbReference type="InterPro" id="IPR011701">
    <property type="entry name" value="MFS"/>
</dbReference>
<organism evidence="10 11">
    <name type="scientific">Crossiella equi</name>
    <dbReference type="NCBI Taxonomy" id="130796"/>
    <lineage>
        <taxon>Bacteria</taxon>
        <taxon>Bacillati</taxon>
        <taxon>Actinomycetota</taxon>
        <taxon>Actinomycetes</taxon>
        <taxon>Pseudonocardiales</taxon>
        <taxon>Pseudonocardiaceae</taxon>
        <taxon>Crossiella</taxon>
    </lineage>
</organism>
<feature type="transmembrane region" description="Helical" evidence="8">
    <location>
        <begin position="304"/>
        <end position="326"/>
    </location>
</feature>
<dbReference type="PANTHER" id="PTHR42718:SF9">
    <property type="entry name" value="MAJOR FACILITATOR SUPERFAMILY MULTIDRUG TRANSPORTER MFSC"/>
    <property type="match status" value="1"/>
</dbReference>
<dbReference type="EMBL" id="JAGIOO010000001">
    <property type="protein sequence ID" value="MBP2479711.1"/>
    <property type="molecule type" value="Genomic_DNA"/>
</dbReference>
<keyword evidence="3" id="KW-0813">Transport</keyword>
<dbReference type="SUPFAM" id="SSF103473">
    <property type="entry name" value="MFS general substrate transporter"/>
    <property type="match status" value="1"/>
</dbReference>
<accession>A0ABS5AT06</accession>
<feature type="transmembrane region" description="Helical" evidence="8">
    <location>
        <begin position="136"/>
        <end position="159"/>
    </location>
</feature>
<comment type="similarity">
    <text evidence="2">Belongs to the major facilitator superfamily. EmrB family.</text>
</comment>
<name>A0ABS5AT06_9PSEU</name>
<feature type="domain" description="Major facilitator superfamily (MFS) profile" evidence="9">
    <location>
        <begin position="12"/>
        <end position="501"/>
    </location>
</feature>
<evidence type="ECO:0000256" key="7">
    <source>
        <dbReference type="ARBA" id="ARBA00023136"/>
    </source>
</evidence>
<feature type="transmembrane region" description="Helical" evidence="8">
    <location>
        <begin position="360"/>
        <end position="385"/>
    </location>
</feature>
<feature type="transmembrane region" description="Helical" evidence="8">
    <location>
        <begin position="165"/>
        <end position="185"/>
    </location>
</feature>
<dbReference type="PROSITE" id="PS50850">
    <property type="entry name" value="MFS"/>
    <property type="match status" value="1"/>
</dbReference>